<dbReference type="Proteomes" id="UP000189059">
    <property type="component" value="Unassembled WGS sequence"/>
</dbReference>
<dbReference type="InterPro" id="IPR050833">
    <property type="entry name" value="Poly_Biosynth_Transport"/>
</dbReference>
<feature type="transmembrane region" description="Helical" evidence="6">
    <location>
        <begin position="44"/>
        <end position="69"/>
    </location>
</feature>
<feature type="transmembrane region" description="Helical" evidence="6">
    <location>
        <begin position="90"/>
        <end position="109"/>
    </location>
</feature>
<accession>A0ABX3JR37</accession>
<keyword evidence="5 6" id="KW-0472">Membrane</keyword>
<evidence type="ECO:0000313" key="8">
    <source>
        <dbReference type="Proteomes" id="UP000189059"/>
    </source>
</evidence>
<keyword evidence="3 6" id="KW-0812">Transmembrane</keyword>
<feature type="transmembrane region" description="Helical" evidence="6">
    <location>
        <begin position="314"/>
        <end position="335"/>
    </location>
</feature>
<feature type="transmembrane region" description="Helical" evidence="6">
    <location>
        <begin position="250"/>
        <end position="272"/>
    </location>
</feature>
<evidence type="ECO:0000256" key="1">
    <source>
        <dbReference type="ARBA" id="ARBA00004651"/>
    </source>
</evidence>
<feature type="transmembrane region" description="Helical" evidence="6">
    <location>
        <begin position="129"/>
        <end position="152"/>
    </location>
</feature>
<evidence type="ECO:0000256" key="2">
    <source>
        <dbReference type="ARBA" id="ARBA00022475"/>
    </source>
</evidence>
<sequence length="447" mass="49410">MKFTFYKNRDLNNVLYSILSYVITPVILIVSTPLLLEHLGASKYGIWVLINSLISVLGISNFGLGNAFIKIGSEYEASKDQIGFNQLFRVSFTLSIILAIVVSLSTYLFGGYILPLFFDSTGTREMMSVTHLVGGIVGLRIVNSIISGSYMARQRYDINSKISIAFNLFTSIIFTFLAVLFKDIRVLVFSLFISTIALLLFNILVAKYNNPQLVFKLAMRKSTLQKIIGYGIYSWLQLIISAINSQADKLIVGGMLGPAALGYYSVCMQLVAKIHEIPTAASAFLVPKFSALYEHKDVDNIRSVYSRAMLYKSIFIIFSGIFAFILAPQILGIWIGSNFAEQHADLFKMLTIATSVGAFGVIPYYCLNGTGFVRFNTIISLATSASSIMLLYLMAPKFGDIGIGLSKLVSIPLVIISIYVIRNKVFKLNAVGEESNSQINELNVKAQ</sequence>
<feature type="transmembrane region" description="Helical" evidence="6">
    <location>
        <begin position="378"/>
        <end position="395"/>
    </location>
</feature>
<dbReference type="RefSeq" id="WP_077570360.1">
    <property type="nucleotide sequence ID" value="NZ_MRVI01000002.1"/>
</dbReference>
<proteinExistence type="predicted"/>
<feature type="transmembrane region" description="Helical" evidence="6">
    <location>
        <begin position="164"/>
        <end position="181"/>
    </location>
</feature>
<evidence type="ECO:0000256" key="3">
    <source>
        <dbReference type="ARBA" id="ARBA00022692"/>
    </source>
</evidence>
<evidence type="ECO:0000313" key="7">
    <source>
        <dbReference type="EMBL" id="OOC59307.1"/>
    </source>
</evidence>
<evidence type="ECO:0000256" key="5">
    <source>
        <dbReference type="ARBA" id="ARBA00023136"/>
    </source>
</evidence>
<feature type="transmembrane region" description="Helical" evidence="6">
    <location>
        <begin position="401"/>
        <end position="421"/>
    </location>
</feature>
<gene>
    <name evidence="7" type="ORF">BBD40_27175</name>
</gene>
<feature type="transmembrane region" description="Helical" evidence="6">
    <location>
        <begin position="12"/>
        <end position="32"/>
    </location>
</feature>
<keyword evidence="2" id="KW-1003">Cell membrane</keyword>
<feature type="transmembrane region" description="Helical" evidence="6">
    <location>
        <begin position="347"/>
        <end position="366"/>
    </location>
</feature>
<dbReference type="PANTHER" id="PTHR30250">
    <property type="entry name" value="PST FAMILY PREDICTED COLANIC ACID TRANSPORTER"/>
    <property type="match status" value="1"/>
</dbReference>
<evidence type="ECO:0000256" key="4">
    <source>
        <dbReference type="ARBA" id="ARBA00022989"/>
    </source>
</evidence>
<protein>
    <recommendedName>
        <fullName evidence="9">Polysaccharide biosynthesis protein</fullName>
    </recommendedName>
</protein>
<comment type="caution">
    <text evidence="7">The sequence shown here is derived from an EMBL/GenBank/DDBJ whole genome shotgun (WGS) entry which is preliminary data.</text>
</comment>
<keyword evidence="8" id="KW-1185">Reference proteome</keyword>
<comment type="subcellular location">
    <subcellularLocation>
        <location evidence="1">Cell membrane</location>
        <topology evidence="1">Multi-pass membrane protein</topology>
    </subcellularLocation>
</comment>
<reference evidence="7 8" key="1">
    <citation type="submission" date="2016-12" db="EMBL/GenBank/DDBJ databases">
        <title>Genome sequencing and description of Paenibacillus sp. nov. from high altitude lake in the Indian Trans- Himalayas.</title>
        <authorList>
            <person name="Kiran S."/>
            <person name="Swarnkar M.K."/>
            <person name="Rana A."/>
            <person name="Tewari R."/>
            <person name="Gulati A."/>
        </authorList>
    </citation>
    <scope>NUCLEOTIDE SEQUENCE [LARGE SCALE GENOMIC DNA]</scope>
    <source>
        <strain evidence="7 8">IHBB 9951</strain>
    </source>
</reference>
<evidence type="ECO:0008006" key="9">
    <source>
        <dbReference type="Google" id="ProtNLM"/>
    </source>
</evidence>
<evidence type="ECO:0000256" key="6">
    <source>
        <dbReference type="SAM" id="Phobius"/>
    </source>
</evidence>
<feature type="transmembrane region" description="Helical" evidence="6">
    <location>
        <begin position="187"/>
        <end position="206"/>
    </location>
</feature>
<dbReference type="Pfam" id="PF13440">
    <property type="entry name" value="Polysacc_synt_3"/>
    <property type="match status" value="1"/>
</dbReference>
<keyword evidence="4 6" id="KW-1133">Transmembrane helix</keyword>
<name>A0ABX3JR37_9BACL</name>
<dbReference type="PANTHER" id="PTHR30250:SF26">
    <property type="entry name" value="PSMA PROTEIN"/>
    <property type="match status" value="1"/>
</dbReference>
<organism evidence="7 8">
    <name type="scientific">Paenibacillus ihbetae</name>
    <dbReference type="NCBI Taxonomy" id="1870820"/>
    <lineage>
        <taxon>Bacteria</taxon>
        <taxon>Bacillati</taxon>
        <taxon>Bacillota</taxon>
        <taxon>Bacilli</taxon>
        <taxon>Bacillales</taxon>
        <taxon>Paenibacillaceae</taxon>
        <taxon>Paenibacillus</taxon>
    </lineage>
</organism>
<feature type="transmembrane region" description="Helical" evidence="6">
    <location>
        <begin position="227"/>
        <end position="244"/>
    </location>
</feature>
<dbReference type="EMBL" id="MRVI01000002">
    <property type="protein sequence ID" value="OOC59307.1"/>
    <property type="molecule type" value="Genomic_DNA"/>
</dbReference>